<dbReference type="InterPro" id="IPR046732">
    <property type="entry name" value="DUF6624"/>
</dbReference>
<dbReference type="Proteomes" id="UP001165489">
    <property type="component" value="Unassembled WGS sequence"/>
</dbReference>
<gene>
    <name evidence="1" type="ORF">MM239_14675</name>
</gene>
<dbReference type="PROSITE" id="PS51257">
    <property type="entry name" value="PROKAR_LIPOPROTEIN"/>
    <property type="match status" value="1"/>
</dbReference>
<organism evidence="1 2">
    <name type="scientific">Belliella filtrata</name>
    <dbReference type="NCBI Taxonomy" id="2923435"/>
    <lineage>
        <taxon>Bacteria</taxon>
        <taxon>Pseudomonadati</taxon>
        <taxon>Bacteroidota</taxon>
        <taxon>Cytophagia</taxon>
        <taxon>Cytophagales</taxon>
        <taxon>Cyclobacteriaceae</taxon>
        <taxon>Belliella</taxon>
    </lineage>
</organism>
<evidence type="ECO:0000313" key="2">
    <source>
        <dbReference type="Proteomes" id="UP001165489"/>
    </source>
</evidence>
<accession>A0ABS9V3T4</accession>
<evidence type="ECO:0008006" key="3">
    <source>
        <dbReference type="Google" id="ProtNLM"/>
    </source>
</evidence>
<protein>
    <recommendedName>
        <fullName evidence="3">Lipoprotein</fullName>
    </recommendedName>
</protein>
<reference evidence="1" key="1">
    <citation type="submission" date="2022-03" db="EMBL/GenBank/DDBJ databases">
        <title>De novo assembled genomes of Belliella spp. (Cyclobacteriaceae) strains.</title>
        <authorList>
            <person name="Szabo A."/>
            <person name="Korponai K."/>
            <person name="Felfoldi T."/>
        </authorList>
    </citation>
    <scope>NUCLEOTIDE SEQUENCE</scope>
    <source>
        <strain evidence="1">DSM 111904</strain>
    </source>
</reference>
<dbReference type="Pfam" id="PF20329">
    <property type="entry name" value="DUF6624"/>
    <property type="match status" value="1"/>
</dbReference>
<dbReference type="EMBL" id="JAKZGP010000042">
    <property type="protein sequence ID" value="MCH7410650.1"/>
    <property type="molecule type" value="Genomic_DNA"/>
</dbReference>
<sequence>MKIFIIISITFAITSCSQKSNENSEKPDYSAFAASLDSIMELDQGLRKQINEAMQSNSPLPSDIFTEMDKIDSSNQAWVKAKLDKYGWPKKSEIGEKGSRSIFLVIQHADLNEIEKYFPQLQELANNDEASKIHAAMMQDRMLMYQGKKQIFGTQASSKLRNDGSWVIWPVEKPESINDRRKEVGFTNTVEESAASMNAIYNPEEPLIKNQKF</sequence>
<dbReference type="RefSeq" id="WP_241349010.1">
    <property type="nucleotide sequence ID" value="NZ_JAKZGP010000042.1"/>
</dbReference>
<keyword evidence="2" id="KW-1185">Reference proteome</keyword>
<evidence type="ECO:0000313" key="1">
    <source>
        <dbReference type="EMBL" id="MCH7410650.1"/>
    </source>
</evidence>
<comment type="caution">
    <text evidence="1">The sequence shown here is derived from an EMBL/GenBank/DDBJ whole genome shotgun (WGS) entry which is preliminary data.</text>
</comment>
<proteinExistence type="predicted"/>
<name>A0ABS9V3T4_9BACT</name>